<dbReference type="Gene3D" id="3.40.50.11270">
    <property type="match status" value="1"/>
</dbReference>
<dbReference type="GO" id="GO:0051539">
    <property type="term" value="F:4 iron, 4 sulfur cluster binding"/>
    <property type="evidence" value="ECO:0007669"/>
    <property type="project" value="UniProtKB-KW"/>
</dbReference>
<dbReference type="GO" id="GO:0051745">
    <property type="term" value="F:4-hydroxy-3-methylbut-2-enyl diphosphate reductase activity"/>
    <property type="evidence" value="ECO:0007669"/>
    <property type="project" value="UniProtKB-EC"/>
</dbReference>
<name>A0AAU7VK79_9FIRM</name>
<dbReference type="RefSeq" id="WP_350343199.1">
    <property type="nucleotide sequence ID" value="NZ_CP158367.1"/>
</dbReference>
<keyword evidence="5" id="KW-0411">Iron-sulfur</keyword>
<dbReference type="Pfam" id="PF02401">
    <property type="entry name" value="LYTB"/>
    <property type="match status" value="1"/>
</dbReference>
<dbReference type="GO" id="GO:0046872">
    <property type="term" value="F:metal ion binding"/>
    <property type="evidence" value="ECO:0007669"/>
    <property type="project" value="UniProtKB-KW"/>
</dbReference>
<keyword evidence="6" id="KW-0560">Oxidoreductase</keyword>
<evidence type="ECO:0000256" key="1">
    <source>
        <dbReference type="ARBA" id="ARBA00001966"/>
    </source>
</evidence>
<gene>
    <name evidence="6" type="primary">ispH</name>
    <name evidence="6" type="ORF">PRVXT_002489</name>
</gene>
<keyword evidence="4" id="KW-0408">Iron</keyword>
<reference evidence="6" key="1">
    <citation type="journal article" date="2013" name="Extremophiles">
        <title>Proteinivorax tanatarense gen. nov., sp. nov., an anaerobic, haloalkaliphilic, proteolytic bacterium isolated from a decaying algal bloom, and proposal of Proteinivoraceae fam. nov.</title>
        <authorList>
            <person name="Kevbrin V."/>
            <person name="Boltyanskaya Y."/>
            <person name="Zhilina T."/>
            <person name="Kolganova T."/>
            <person name="Lavrentjeva E."/>
            <person name="Kuznetsov B."/>
        </authorList>
    </citation>
    <scope>NUCLEOTIDE SEQUENCE</scope>
    <source>
        <strain evidence="6">Z-910T</strain>
    </source>
</reference>
<evidence type="ECO:0000256" key="5">
    <source>
        <dbReference type="ARBA" id="ARBA00023014"/>
    </source>
</evidence>
<dbReference type="CDD" id="cd13944">
    <property type="entry name" value="lytB_ispH"/>
    <property type="match status" value="1"/>
</dbReference>
<dbReference type="PANTHER" id="PTHR30426:SF0">
    <property type="entry name" value="4-HYDROXY-3-METHYLBUT-2-ENYL DIPHOSPHATE REDUCTASE"/>
    <property type="match status" value="1"/>
</dbReference>
<evidence type="ECO:0000256" key="4">
    <source>
        <dbReference type="ARBA" id="ARBA00023004"/>
    </source>
</evidence>
<dbReference type="GO" id="GO:0050992">
    <property type="term" value="P:dimethylallyl diphosphate biosynthetic process"/>
    <property type="evidence" value="ECO:0007669"/>
    <property type="project" value="InterPro"/>
</dbReference>
<dbReference type="PANTHER" id="PTHR30426">
    <property type="entry name" value="4-HYDROXY-3-METHYLBUT-2-ENYL DIPHOSPHATE REDUCTASE"/>
    <property type="match status" value="1"/>
</dbReference>
<evidence type="ECO:0000313" key="6">
    <source>
        <dbReference type="EMBL" id="XBX74447.1"/>
    </source>
</evidence>
<dbReference type="GO" id="GO:0019288">
    <property type="term" value="P:isopentenyl diphosphate biosynthetic process, methylerythritol 4-phosphate pathway"/>
    <property type="evidence" value="ECO:0007669"/>
    <property type="project" value="InterPro"/>
</dbReference>
<comment type="cofactor">
    <cofactor evidence="1">
        <name>[4Fe-4S] cluster</name>
        <dbReference type="ChEBI" id="CHEBI:49883"/>
    </cofactor>
</comment>
<dbReference type="AlphaFoldDB" id="A0AAU7VK79"/>
<dbReference type="InterPro" id="IPR003451">
    <property type="entry name" value="LytB/IspH"/>
</dbReference>
<dbReference type="EMBL" id="CP158367">
    <property type="protein sequence ID" value="XBX74447.1"/>
    <property type="molecule type" value="Genomic_DNA"/>
</dbReference>
<dbReference type="EC" id="1.17.7.4" evidence="6"/>
<dbReference type="NCBIfam" id="TIGR00216">
    <property type="entry name" value="ispH_lytB"/>
    <property type="match status" value="1"/>
</dbReference>
<dbReference type="Gene3D" id="3.40.1010.20">
    <property type="entry name" value="4-hydroxy-3-methylbut-2-enyl diphosphate reductase, catalytic domain"/>
    <property type="match status" value="2"/>
</dbReference>
<proteinExistence type="predicted"/>
<accession>A0AAU7VK79</accession>
<evidence type="ECO:0000256" key="3">
    <source>
        <dbReference type="ARBA" id="ARBA00022723"/>
    </source>
</evidence>
<organism evidence="6">
    <name type="scientific">Proteinivorax tanatarense</name>
    <dbReference type="NCBI Taxonomy" id="1260629"/>
    <lineage>
        <taxon>Bacteria</taxon>
        <taxon>Bacillati</taxon>
        <taxon>Bacillota</taxon>
        <taxon>Clostridia</taxon>
        <taxon>Eubacteriales</taxon>
        <taxon>Proteinivoracaceae</taxon>
        <taxon>Proteinivorax</taxon>
    </lineage>
</organism>
<evidence type="ECO:0000256" key="2">
    <source>
        <dbReference type="ARBA" id="ARBA00022485"/>
    </source>
</evidence>
<keyword evidence="3" id="KW-0479">Metal-binding</keyword>
<protein>
    <submittedName>
        <fullName evidence="6">4-hydroxy-3-methylbut-2-enyl diphosphate reductase</fullName>
        <ecNumber evidence="6">1.17.7.4</ecNumber>
    </submittedName>
</protein>
<sequence>MIKCYVSKYNSLCFGASSAVEAAYEHLSDSLFLYGDVINNPVITADLCSKGAKIVNDITKMKDTRNSKLLIRAHGVPKKTIDYLEDNNVNYIDKTCPKVKKIHKIVKDASSKGLDIIIVGDPNHPEVVGIKGWAKTNVITIKDMISAKEKVPYSNVSSTGVCMVVQTTYNKMAYDEIQKYCLTLLPFVECHDTICNDTANRQIEVRNLAQQVDCIIVIGGKKSSNSIKLFEIASEYCNKTQHVQIESEIDLTIIENVSSLALVGGASTPIESIIKSIEILRSACYNSGIEFELIRQT</sequence>
<reference evidence="6" key="2">
    <citation type="submission" date="2024-06" db="EMBL/GenBank/DDBJ databases">
        <authorList>
            <person name="Petrova K.O."/>
            <person name="Toshchakov S.V."/>
            <person name="Boltjanskaja Y.V."/>
            <person name="Kevbrin V."/>
        </authorList>
    </citation>
    <scope>NUCLEOTIDE SEQUENCE</scope>
    <source>
        <strain evidence="6">Z-910T</strain>
    </source>
</reference>
<keyword evidence="2" id="KW-0004">4Fe-4S</keyword>